<reference evidence="1 2" key="2">
    <citation type="journal article" date="2018" name="J. Invertebr. Pathol.">
        <title>'Candidatus Aquirickettsiella gammari' (Gammaproteobacteria: Legionellales: Coxiellaceae): A bacterial pathogen of the freshwater crustacean Gammarus fossarum (Malacostraca: Amphipoda).</title>
        <authorList>
            <person name="Bojko J."/>
            <person name="Dunn A.M."/>
            <person name="Stebbing P.D."/>
            <person name="van Aerle R."/>
            <person name="Bacela-Spychalska K."/>
            <person name="Bean T.P."/>
            <person name="Urrutia A."/>
            <person name="Stentiford G.D."/>
        </authorList>
    </citation>
    <scope>NUCLEOTIDE SEQUENCE [LARGE SCALE GENOMIC DNA]</scope>
    <source>
        <strain evidence="1">RA15029</strain>
    </source>
</reference>
<gene>
    <name evidence="1" type="ORF">CFE62_003715</name>
</gene>
<proteinExistence type="predicted"/>
<sequence length="238" mass="27220">MEKAIIISASRGLGPELAQVSLEYNIRSETHFVSYPNVGEVSSLKTCNPDYFTDISLPLLPSVFDRDFNYLVWYTGVFLKKSFAETTESELDVLFDLHYKVPVKIIHQLHKQRKNSYHLIVIASCSSWRMRLHEAVYCSLCAAKSTFARTFANELSRDLIGSKVLLVNPGGLRTPFYYENNIEMDGYLDPENLARFIWKSAKQQEKSFMEIQYLRNKSSVSGDMNPIIELGAKLPETI</sequence>
<evidence type="ECO:0000313" key="1">
    <source>
        <dbReference type="EMBL" id="RDH40476.1"/>
    </source>
</evidence>
<dbReference type="Gene3D" id="3.40.50.720">
    <property type="entry name" value="NAD(P)-binding Rossmann-like Domain"/>
    <property type="match status" value="1"/>
</dbReference>
<dbReference type="Proteomes" id="UP000226429">
    <property type="component" value="Unassembled WGS sequence"/>
</dbReference>
<protein>
    <submittedName>
        <fullName evidence="1">SDR family NAD(P)-dependent oxidoreductase</fullName>
    </submittedName>
</protein>
<dbReference type="EMBL" id="NMOS02000008">
    <property type="protein sequence ID" value="RDH40476.1"/>
    <property type="molecule type" value="Genomic_DNA"/>
</dbReference>
<dbReference type="SUPFAM" id="SSF51735">
    <property type="entry name" value="NAD(P)-binding Rossmann-fold domains"/>
    <property type="match status" value="1"/>
</dbReference>
<name>A0A370CJJ9_9COXI</name>
<dbReference type="CDD" id="cd05233">
    <property type="entry name" value="SDR_c"/>
    <property type="match status" value="1"/>
</dbReference>
<dbReference type="AlphaFoldDB" id="A0A370CJJ9"/>
<comment type="caution">
    <text evidence="1">The sequence shown here is derived from an EMBL/GenBank/DDBJ whole genome shotgun (WGS) entry which is preliminary data.</text>
</comment>
<dbReference type="InterPro" id="IPR036291">
    <property type="entry name" value="NAD(P)-bd_dom_sf"/>
</dbReference>
<keyword evidence="2" id="KW-1185">Reference proteome</keyword>
<reference evidence="1 2" key="1">
    <citation type="journal article" date="2017" name="Int. J. Syst. Evol. Microbiol.">
        <title>Aquarickettsiella crustaci n. gen. n. sp. (Gammaproteobacteria: Legionellales: Coxiellaceae); a bacterial pathogen of the freshwater crustacean: Gammarus fossarum (Malacostraca: Amphipoda).</title>
        <authorList>
            <person name="Bojko J."/>
            <person name="Dunn A.M."/>
            <person name="Stebbing P.D."/>
            <person name="Van Aerle R."/>
            <person name="Bacela-Spychalska K."/>
            <person name="Bean T.P."/>
            <person name="Stentiford G.D."/>
        </authorList>
    </citation>
    <scope>NUCLEOTIDE SEQUENCE [LARGE SCALE GENOMIC DNA]</scope>
    <source>
        <strain evidence="1">RA15029</strain>
    </source>
</reference>
<organism evidence="1 2">
    <name type="scientific">Candidatus Aquirickettsiella gammari</name>
    <dbReference type="NCBI Taxonomy" id="2016198"/>
    <lineage>
        <taxon>Bacteria</taxon>
        <taxon>Pseudomonadati</taxon>
        <taxon>Pseudomonadota</taxon>
        <taxon>Gammaproteobacteria</taxon>
        <taxon>Legionellales</taxon>
        <taxon>Coxiellaceae</taxon>
        <taxon>Candidatus Aquirickettsiella</taxon>
    </lineage>
</organism>
<accession>A0A370CJJ9</accession>
<evidence type="ECO:0000313" key="2">
    <source>
        <dbReference type="Proteomes" id="UP000226429"/>
    </source>
</evidence>